<dbReference type="PANTHER" id="PTHR31286:SF180">
    <property type="entry name" value="OS10G0362600 PROTEIN"/>
    <property type="match status" value="1"/>
</dbReference>
<dbReference type="EMBL" id="VEPZ02001375">
    <property type="protein sequence ID" value="KAE8676666.1"/>
    <property type="molecule type" value="Genomic_DNA"/>
</dbReference>
<dbReference type="GO" id="GO:0003676">
    <property type="term" value="F:nucleic acid binding"/>
    <property type="evidence" value="ECO:0007669"/>
    <property type="project" value="InterPro"/>
</dbReference>
<dbReference type="Pfam" id="PF14392">
    <property type="entry name" value="zf-CCHC_4"/>
    <property type="match status" value="1"/>
</dbReference>
<gene>
    <name evidence="3" type="ORF">F3Y22_tig00111582pilonHSYRG00467</name>
</gene>
<proteinExistence type="predicted"/>
<dbReference type="InterPro" id="IPR040256">
    <property type="entry name" value="At4g02000-like"/>
</dbReference>
<sequence length="604" mass="65824">MPHVSSRTGTSEEKGLEEYKFDKMVIWIRIFNLTLGSIIKTVGFTLEGGIGTAIAIDIRVTEGNHGAFLRIRVAINRTKPLRRCVILGNPKGGKSNICPLKYDRLPNFCNFCGLIGHKMQSCNTNLMHQYLNFLMEIGPSTALSDPILMEDTTGMANLMLPTPDAQIGDEESNNSGELMDVISEPTSELNVVSHSTEEIQDILIEQNADEARRLTTKNIAEPLATITVNFATKNVAHDDQPIVPEVGKHKANSVARQLFTEPQDVTVPTKKKDTNTMGVNAAACIQKVAVAWQHSHGNALDKLKAVGFGLQDWQCDRVSSSYCIVTQTSELWAFLVKWLQKFGVLHGGEVGASAFIRQRGTLLGSIVPSLVDIAVEHFSELFSSSYPGSPDYILKVVDEVVTPAMNLALGKPFTEEEILNAFKDINPRKALGYDVAHGGLLVDSRIRAGGLGDGIFPMCHKVEETVVHALRDYWYAKDTLLFVGFTGVAVSYPAVSPVSWFETALAIMEDSRFMLSFGQTPHPSPKATKWRPPNLGVVKINVDGAFDSFSRMAVVGVVARDSSGHVLRGLAYASLGCGEAGLAEIHAFLAGLRLAQENSLTRGL</sequence>
<reference evidence="3" key="1">
    <citation type="submission" date="2019-09" db="EMBL/GenBank/DDBJ databases">
        <title>Draft genome information of white flower Hibiscus syriacus.</title>
        <authorList>
            <person name="Kim Y.-M."/>
        </authorList>
    </citation>
    <scope>NUCLEOTIDE SEQUENCE [LARGE SCALE GENOMIC DNA]</scope>
    <source>
        <strain evidence="3">YM2019G1</strain>
    </source>
</reference>
<organism evidence="3 4">
    <name type="scientific">Hibiscus syriacus</name>
    <name type="common">Rose of Sharon</name>
    <dbReference type="NCBI Taxonomy" id="106335"/>
    <lineage>
        <taxon>Eukaryota</taxon>
        <taxon>Viridiplantae</taxon>
        <taxon>Streptophyta</taxon>
        <taxon>Embryophyta</taxon>
        <taxon>Tracheophyta</taxon>
        <taxon>Spermatophyta</taxon>
        <taxon>Magnoliopsida</taxon>
        <taxon>eudicotyledons</taxon>
        <taxon>Gunneridae</taxon>
        <taxon>Pentapetalae</taxon>
        <taxon>rosids</taxon>
        <taxon>malvids</taxon>
        <taxon>Malvales</taxon>
        <taxon>Malvaceae</taxon>
        <taxon>Malvoideae</taxon>
        <taxon>Hibiscus</taxon>
    </lineage>
</organism>
<comment type="caution">
    <text evidence="3">The sequence shown here is derived from an EMBL/GenBank/DDBJ whole genome shotgun (WGS) entry which is preliminary data.</text>
</comment>
<evidence type="ECO:0000313" key="3">
    <source>
        <dbReference type="EMBL" id="KAE8676666.1"/>
    </source>
</evidence>
<accession>A0A6A2YDD8</accession>
<evidence type="ECO:0008006" key="5">
    <source>
        <dbReference type="Google" id="ProtNLM"/>
    </source>
</evidence>
<feature type="domain" description="Zinc knuckle CX2CX4HX4C" evidence="2">
    <location>
        <begin position="92"/>
        <end position="123"/>
    </location>
</feature>
<evidence type="ECO:0000259" key="1">
    <source>
        <dbReference type="Pfam" id="PF13456"/>
    </source>
</evidence>
<dbReference type="InterPro" id="IPR025836">
    <property type="entry name" value="Zn_knuckle_CX2CX4HX4C"/>
</dbReference>
<dbReference type="CDD" id="cd06222">
    <property type="entry name" value="RNase_H_like"/>
    <property type="match status" value="1"/>
</dbReference>
<evidence type="ECO:0000259" key="2">
    <source>
        <dbReference type="Pfam" id="PF14392"/>
    </source>
</evidence>
<protein>
    <recommendedName>
        <fullName evidence="5">RNase H type-1 domain-containing protein</fullName>
    </recommendedName>
</protein>
<name>A0A6A2YDD8_HIBSY</name>
<dbReference type="PANTHER" id="PTHR31286">
    <property type="entry name" value="GLYCINE-RICH CELL WALL STRUCTURAL PROTEIN 1.8-LIKE"/>
    <property type="match status" value="1"/>
</dbReference>
<dbReference type="InterPro" id="IPR044730">
    <property type="entry name" value="RNase_H-like_dom_plant"/>
</dbReference>
<feature type="domain" description="RNase H type-1" evidence="1">
    <location>
        <begin position="541"/>
        <end position="600"/>
    </location>
</feature>
<dbReference type="Proteomes" id="UP000436088">
    <property type="component" value="Unassembled WGS sequence"/>
</dbReference>
<dbReference type="GO" id="GO:0004523">
    <property type="term" value="F:RNA-DNA hybrid ribonuclease activity"/>
    <property type="evidence" value="ECO:0007669"/>
    <property type="project" value="InterPro"/>
</dbReference>
<keyword evidence="4" id="KW-1185">Reference proteome</keyword>
<dbReference type="Pfam" id="PF13456">
    <property type="entry name" value="RVT_3"/>
    <property type="match status" value="1"/>
</dbReference>
<dbReference type="AlphaFoldDB" id="A0A6A2YDD8"/>
<evidence type="ECO:0000313" key="4">
    <source>
        <dbReference type="Proteomes" id="UP000436088"/>
    </source>
</evidence>
<dbReference type="InterPro" id="IPR002156">
    <property type="entry name" value="RNaseH_domain"/>
</dbReference>